<dbReference type="AlphaFoldDB" id="A0A8S1EJG9"/>
<evidence type="ECO:0000256" key="1">
    <source>
        <dbReference type="ARBA" id="ARBA00010800"/>
    </source>
</evidence>
<dbReference type="InterPro" id="IPR038085">
    <property type="entry name" value="Rnp2-like_sf"/>
</dbReference>
<evidence type="ECO:0000259" key="8">
    <source>
        <dbReference type="PROSITE" id="PS50862"/>
    </source>
</evidence>
<evidence type="ECO:0000256" key="7">
    <source>
        <dbReference type="ARBA" id="ARBA00023146"/>
    </source>
</evidence>
<dbReference type="PROSITE" id="PS50862">
    <property type="entry name" value="AA_TRNA_LIGASE_II"/>
    <property type="match status" value="1"/>
</dbReference>
<dbReference type="GO" id="GO:0005524">
    <property type="term" value="F:ATP binding"/>
    <property type="evidence" value="ECO:0007669"/>
    <property type="project" value="UniProtKB-KW"/>
</dbReference>
<comment type="similarity">
    <text evidence="1">Belongs to the eukaryotic/archaeal RNase P protein component 2 family.</text>
</comment>
<dbReference type="OrthoDB" id="360585at2759"/>
<dbReference type="Pfam" id="PF01900">
    <property type="entry name" value="RNase_P_Rpp14"/>
    <property type="match status" value="1"/>
</dbReference>
<dbReference type="Gene3D" id="3.30.70.3250">
    <property type="entry name" value="Ribonuclease P, Pop5 subunit"/>
    <property type="match status" value="1"/>
</dbReference>
<dbReference type="PRINTS" id="PR01042">
    <property type="entry name" value="TRNASYNTHASP"/>
</dbReference>
<dbReference type="SUPFAM" id="SSF55681">
    <property type="entry name" value="Class II aaRS and biotin synthetases"/>
    <property type="match status" value="1"/>
</dbReference>
<dbReference type="Gene3D" id="3.30.930.10">
    <property type="entry name" value="Bira Bifunctional Protein, Domain 2"/>
    <property type="match status" value="1"/>
</dbReference>
<dbReference type="SUPFAM" id="SSF50249">
    <property type="entry name" value="Nucleic acid-binding proteins"/>
    <property type="match status" value="1"/>
</dbReference>
<dbReference type="Pfam" id="PF00152">
    <property type="entry name" value="tRNA-synt_2"/>
    <property type="match status" value="1"/>
</dbReference>
<sequence>MLRRLIRATSTQCFSVAATSIGNLPKMEKDYISIEGWANSIHKLANLVFIKVSDGRFTNDVQIIAPKELFRVGSSLAVTGKWQKSTGSKQEMELFAEKLEVYSADANPRYDISENDLRKKIHLRARSVGFASVLTGRSIIFQETHHFFASREFIHIETPKLTKNDCEGGGNAYAVDEAGSSIYLTVSAQLHLEAMASRLSKVYTLGPAFRAEKQQSHTHLSEFNMLEAEVAFVQDINELCDIVEDYVKAMIRITLENQKLKEIISSMGIYHNKCLDSKKFHKIKFSEAVEILKGHGQEVKAKSGLSRQNEIKLVEIFNSPVFVTHFPSVQKPFYMQTIGENTASFDLLCPIVGELAGGSIREICPEKLKSRGCTIEWYLETRHRGQPPTGGFGIDFNMVKVKNRYYLVQMITNDGKEPDVSKYHFFSEITKHAQEMFGDFGYSIVKLSLSIRVSDEDVYVVRVAETGEKYLGAVLPNILKIGNQPMILKTLFVGRSMRSCEKRLIEIRRNDLYAALSNCKTPAIRHTLLKVLHNCCGKPSKIFSDEDMSRK</sequence>
<keyword evidence="6" id="KW-0648">Protein biosynthesis</keyword>
<dbReference type="Gene3D" id="2.40.50.140">
    <property type="entry name" value="Nucleic acid-binding proteins"/>
    <property type="match status" value="1"/>
</dbReference>
<dbReference type="InterPro" id="IPR012340">
    <property type="entry name" value="NA-bd_OB-fold"/>
</dbReference>
<dbReference type="EMBL" id="CADEPM010000003">
    <property type="protein sequence ID" value="CAB3401255.1"/>
    <property type="molecule type" value="Genomic_DNA"/>
</dbReference>
<keyword evidence="10" id="KW-1185">Reference proteome</keyword>
<keyword evidence="3" id="KW-0819">tRNA processing</keyword>
<dbReference type="Proteomes" id="UP000494206">
    <property type="component" value="Unassembled WGS sequence"/>
</dbReference>
<keyword evidence="4" id="KW-0547">Nucleotide-binding</keyword>
<comment type="caution">
    <text evidence="9">The sequence shown here is derived from an EMBL/GenBank/DDBJ whole genome shotgun (WGS) entry which is preliminary data.</text>
</comment>
<dbReference type="GO" id="GO:0005739">
    <property type="term" value="C:mitochondrion"/>
    <property type="evidence" value="ECO:0007669"/>
    <property type="project" value="TreeGrafter"/>
</dbReference>
<dbReference type="PANTHER" id="PTHR22594:SF34">
    <property type="entry name" value="ASPARAGINE--TRNA LIGASE, MITOCHONDRIAL-RELATED"/>
    <property type="match status" value="1"/>
</dbReference>
<dbReference type="InterPro" id="IPR004364">
    <property type="entry name" value="Aa-tRNA-synt_II"/>
</dbReference>
<evidence type="ECO:0000256" key="6">
    <source>
        <dbReference type="ARBA" id="ARBA00022917"/>
    </source>
</evidence>
<dbReference type="PANTHER" id="PTHR22594">
    <property type="entry name" value="ASPARTYL/LYSYL-TRNA SYNTHETASE"/>
    <property type="match status" value="1"/>
</dbReference>
<evidence type="ECO:0000256" key="4">
    <source>
        <dbReference type="ARBA" id="ARBA00022741"/>
    </source>
</evidence>
<dbReference type="GO" id="GO:0030677">
    <property type="term" value="C:ribonuclease P complex"/>
    <property type="evidence" value="ECO:0007669"/>
    <property type="project" value="InterPro"/>
</dbReference>
<organism evidence="9 10">
    <name type="scientific">Caenorhabditis bovis</name>
    <dbReference type="NCBI Taxonomy" id="2654633"/>
    <lineage>
        <taxon>Eukaryota</taxon>
        <taxon>Metazoa</taxon>
        <taxon>Ecdysozoa</taxon>
        <taxon>Nematoda</taxon>
        <taxon>Chromadorea</taxon>
        <taxon>Rhabditida</taxon>
        <taxon>Rhabditina</taxon>
        <taxon>Rhabditomorpha</taxon>
        <taxon>Rhabditoidea</taxon>
        <taxon>Rhabditidae</taxon>
        <taxon>Peloderinae</taxon>
        <taxon>Caenorhabditis</taxon>
    </lineage>
</organism>
<evidence type="ECO:0000313" key="9">
    <source>
        <dbReference type="EMBL" id="CAB3401255.1"/>
    </source>
</evidence>
<dbReference type="GO" id="GO:0001682">
    <property type="term" value="P:tRNA 5'-leader removal"/>
    <property type="evidence" value="ECO:0007669"/>
    <property type="project" value="InterPro"/>
</dbReference>
<dbReference type="InterPro" id="IPR002759">
    <property type="entry name" value="Pop5/Rpp14/Rnp2-like"/>
</dbReference>
<dbReference type="GO" id="GO:0006421">
    <property type="term" value="P:asparaginyl-tRNA aminoacylation"/>
    <property type="evidence" value="ECO:0007669"/>
    <property type="project" value="TreeGrafter"/>
</dbReference>
<dbReference type="SUPFAM" id="SSF160350">
    <property type="entry name" value="Rnp2-like"/>
    <property type="match status" value="1"/>
</dbReference>
<evidence type="ECO:0000256" key="5">
    <source>
        <dbReference type="ARBA" id="ARBA00022840"/>
    </source>
</evidence>
<evidence type="ECO:0000313" key="10">
    <source>
        <dbReference type="Proteomes" id="UP000494206"/>
    </source>
</evidence>
<evidence type="ECO:0000256" key="2">
    <source>
        <dbReference type="ARBA" id="ARBA00022598"/>
    </source>
</evidence>
<dbReference type="GO" id="GO:0004816">
    <property type="term" value="F:asparagine-tRNA ligase activity"/>
    <property type="evidence" value="ECO:0007669"/>
    <property type="project" value="TreeGrafter"/>
</dbReference>
<protein>
    <recommendedName>
        <fullName evidence="8">Aminoacyl-transfer RNA synthetases class-II family profile domain-containing protein</fullName>
    </recommendedName>
</protein>
<keyword evidence="5" id="KW-0067">ATP-binding</keyword>
<keyword evidence="2" id="KW-0436">Ligase</keyword>
<dbReference type="InterPro" id="IPR045864">
    <property type="entry name" value="aa-tRNA-synth_II/BPL/LPL"/>
</dbReference>
<accession>A0A8S1EJG9</accession>
<name>A0A8S1EJG9_9PELO</name>
<dbReference type="InterPro" id="IPR006195">
    <property type="entry name" value="aa-tRNA-synth_II"/>
</dbReference>
<proteinExistence type="inferred from homology"/>
<feature type="domain" description="Aminoacyl-transfer RNA synthetases class-II family profile" evidence="8">
    <location>
        <begin position="137"/>
        <end position="348"/>
    </location>
</feature>
<gene>
    <name evidence="9" type="ORF">CBOVIS_LOCUS4028</name>
</gene>
<evidence type="ECO:0000256" key="3">
    <source>
        <dbReference type="ARBA" id="ARBA00022694"/>
    </source>
</evidence>
<dbReference type="InterPro" id="IPR002312">
    <property type="entry name" value="Asp/Asn-tRNA-synth_IIb"/>
</dbReference>
<keyword evidence="7" id="KW-0030">Aminoacyl-tRNA synthetase</keyword>
<reference evidence="9 10" key="1">
    <citation type="submission" date="2020-04" db="EMBL/GenBank/DDBJ databases">
        <authorList>
            <person name="Laetsch R D."/>
            <person name="Stevens L."/>
            <person name="Kumar S."/>
            <person name="Blaxter L. M."/>
        </authorList>
    </citation>
    <scope>NUCLEOTIDE SEQUENCE [LARGE SCALE GENOMIC DNA]</scope>
</reference>